<sequence>LGGISRTFAKTVAFTDSIPAAKTFQKEVSGEPFIYHLRDKGLSLEPAPLSEACQLKTCRCPYRPSRPLPLPNPRLHDYRASRYPTGIADPRLRHGSGALGEVVIHFMSGSA</sequence>
<proteinExistence type="predicted"/>
<evidence type="ECO:0000313" key="1">
    <source>
        <dbReference type="EMBL" id="PWW72829.1"/>
    </source>
</evidence>
<reference evidence="1 2" key="1">
    <citation type="submission" date="2018-03" db="EMBL/GenBank/DDBJ databases">
        <title>Genomes of Pezizomycetes fungi and the evolution of truffles.</title>
        <authorList>
            <person name="Murat C."/>
            <person name="Payen T."/>
            <person name="Noel B."/>
            <person name="Kuo A."/>
            <person name="Martin F.M."/>
        </authorList>
    </citation>
    <scope>NUCLEOTIDE SEQUENCE [LARGE SCALE GENOMIC DNA]</scope>
    <source>
        <strain evidence="1">091103-1</strain>
    </source>
</reference>
<keyword evidence="2" id="KW-1185">Reference proteome</keyword>
<protein>
    <submittedName>
        <fullName evidence="1">Uncharacterized protein</fullName>
    </submittedName>
</protein>
<gene>
    <name evidence="1" type="ORF">C7212DRAFT_222504</name>
</gene>
<organism evidence="1 2">
    <name type="scientific">Tuber magnatum</name>
    <name type="common">white Piedmont truffle</name>
    <dbReference type="NCBI Taxonomy" id="42249"/>
    <lineage>
        <taxon>Eukaryota</taxon>
        <taxon>Fungi</taxon>
        <taxon>Dikarya</taxon>
        <taxon>Ascomycota</taxon>
        <taxon>Pezizomycotina</taxon>
        <taxon>Pezizomycetes</taxon>
        <taxon>Pezizales</taxon>
        <taxon>Tuberaceae</taxon>
        <taxon>Tuber</taxon>
    </lineage>
</organism>
<evidence type="ECO:0000313" key="2">
    <source>
        <dbReference type="Proteomes" id="UP000246991"/>
    </source>
</evidence>
<name>A0A317SE65_9PEZI</name>
<feature type="non-terminal residue" evidence="1">
    <location>
        <position position="1"/>
    </location>
</feature>
<dbReference type="Proteomes" id="UP000246991">
    <property type="component" value="Unassembled WGS sequence"/>
</dbReference>
<accession>A0A317SE65</accession>
<dbReference type="EMBL" id="PYWC01000093">
    <property type="protein sequence ID" value="PWW72829.1"/>
    <property type="molecule type" value="Genomic_DNA"/>
</dbReference>
<comment type="caution">
    <text evidence="1">The sequence shown here is derived from an EMBL/GenBank/DDBJ whole genome shotgun (WGS) entry which is preliminary data.</text>
</comment>
<dbReference type="AlphaFoldDB" id="A0A317SE65"/>